<evidence type="ECO:0000313" key="1">
    <source>
        <dbReference type="EMBL" id="MPC47872.1"/>
    </source>
</evidence>
<accession>A0A5B7FN32</accession>
<organism evidence="1 2">
    <name type="scientific">Portunus trituberculatus</name>
    <name type="common">Swimming crab</name>
    <name type="synonym">Neptunus trituberculatus</name>
    <dbReference type="NCBI Taxonomy" id="210409"/>
    <lineage>
        <taxon>Eukaryota</taxon>
        <taxon>Metazoa</taxon>
        <taxon>Ecdysozoa</taxon>
        <taxon>Arthropoda</taxon>
        <taxon>Crustacea</taxon>
        <taxon>Multicrustacea</taxon>
        <taxon>Malacostraca</taxon>
        <taxon>Eumalacostraca</taxon>
        <taxon>Eucarida</taxon>
        <taxon>Decapoda</taxon>
        <taxon>Pleocyemata</taxon>
        <taxon>Brachyura</taxon>
        <taxon>Eubrachyura</taxon>
        <taxon>Portunoidea</taxon>
        <taxon>Portunidae</taxon>
        <taxon>Portuninae</taxon>
        <taxon>Portunus</taxon>
    </lineage>
</organism>
<proteinExistence type="predicted"/>
<dbReference type="AlphaFoldDB" id="A0A5B7FN32"/>
<dbReference type="EMBL" id="VSRR010007972">
    <property type="protein sequence ID" value="MPC47872.1"/>
    <property type="molecule type" value="Genomic_DNA"/>
</dbReference>
<protein>
    <submittedName>
        <fullName evidence="1">Uncharacterized protein</fullName>
    </submittedName>
</protein>
<evidence type="ECO:0000313" key="2">
    <source>
        <dbReference type="Proteomes" id="UP000324222"/>
    </source>
</evidence>
<dbReference type="Proteomes" id="UP000324222">
    <property type="component" value="Unassembled WGS sequence"/>
</dbReference>
<name>A0A5B7FN32_PORTR</name>
<gene>
    <name evidence="1" type="ORF">E2C01_041632</name>
</gene>
<reference evidence="1 2" key="1">
    <citation type="submission" date="2019-05" db="EMBL/GenBank/DDBJ databases">
        <title>Another draft genome of Portunus trituberculatus and its Hox gene families provides insights of decapod evolution.</title>
        <authorList>
            <person name="Jeong J.-H."/>
            <person name="Song I."/>
            <person name="Kim S."/>
            <person name="Choi T."/>
            <person name="Kim D."/>
            <person name="Ryu S."/>
            <person name="Kim W."/>
        </authorList>
    </citation>
    <scope>NUCLEOTIDE SEQUENCE [LARGE SCALE GENOMIC DNA]</scope>
    <source>
        <tissue evidence="1">Muscle</tissue>
    </source>
</reference>
<comment type="caution">
    <text evidence="1">The sequence shown here is derived from an EMBL/GenBank/DDBJ whole genome shotgun (WGS) entry which is preliminary data.</text>
</comment>
<sequence>MPTAAAHSIATLLPCRHRTTPASSQARTRIYMPANGNSCLEINVTLIVCRSSPLSGHPRSGRFPGLRNALPNFLRALTTAPSPFPLMPDSRAV</sequence>
<keyword evidence="2" id="KW-1185">Reference proteome</keyword>